<feature type="transmembrane region" description="Helical" evidence="1">
    <location>
        <begin position="60"/>
        <end position="78"/>
    </location>
</feature>
<dbReference type="Pfam" id="PF09997">
    <property type="entry name" value="DUF2238"/>
    <property type="match status" value="1"/>
</dbReference>
<dbReference type="EMBL" id="CP031598">
    <property type="protein sequence ID" value="QEW27237.1"/>
    <property type="molecule type" value="Genomic_DNA"/>
</dbReference>
<keyword evidence="1" id="KW-1133">Transmembrane helix</keyword>
<dbReference type="STRING" id="540747.SAMN04488031_101296"/>
<evidence type="ECO:0000256" key="1">
    <source>
        <dbReference type="SAM" id="Phobius"/>
    </source>
</evidence>
<feature type="transmembrane region" description="Helical" evidence="1">
    <location>
        <begin position="84"/>
        <end position="109"/>
    </location>
</feature>
<protein>
    <submittedName>
        <fullName evidence="2">Uncharacterized protein</fullName>
    </submittedName>
</protein>
<feature type="transmembrane region" description="Helical" evidence="1">
    <location>
        <begin position="121"/>
        <end position="145"/>
    </location>
</feature>
<dbReference type="Proteomes" id="UP000051401">
    <property type="component" value="Unassembled WGS sequence"/>
</dbReference>
<proteinExistence type="predicted"/>
<dbReference type="RefSeq" id="WP_057815954.1">
    <property type="nucleotide sequence ID" value="NZ_CAXRJZ010000097.1"/>
</dbReference>
<gene>
    <name evidence="3" type="ORF">RIdsm_03049</name>
    <name evidence="2" type="ORF">XM52_10330</name>
</gene>
<reference evidence="3 5" key="2">
    <citation type="submission" date="2018-08" db="EMBL/GenBank/DDBJ databases">
        <title>Genetic Globetrotter - A new plasmid hitch-hiking vast phylogenetic and geographic distances.</title>
        <authorList>
            <person name="Vollmers J."/>
            <person name="Petersen J."/>
        </authorList>
    </citation>
    <scope>NUCLEOTIDE SEQUENCE [LARGE SCALE GENOMIC DNA]</scope>
    <source>
        <strain evidence="3 5">DSM 26383</strain>
    </source>
</reference>
<accession>A0A0T5PA81</accession>
<keyword evidence="4" id="KW-1185">Reference proteome</keyword>
<reference evidence="2 4" key="1">
    <citation type="submission" date="2015-04" db="EMBL/GenBank/DDBJ databases">
        <title>The draft genome sequence of Roseovarius indicus B108T.</title>
        <authorList>
            <person name="Li G."/>
            <person name="Lai Q."/>
            <person name="Shao Z."/>
            <person name="Yan P."/>
        </authorList>
    </citation>
    <scope>NUCLEOTIDE SEQUENCE [LARGE SCALE GENOMIC DNA]</scope>
    <source>
        <strain evidence="2 4">B108</strain>
    </source>
</reference>
<evidence type="ECO:0000313" key="5">
    <source>
        <dbReference type="Proteomes" id="UP000325785"/>
    </source>
</evidence>
<name>A0A0T5PA81_9RHOB</name>
<feature type="transmembrane region" description="Helical" evidence="1">
    <location>
        <begin position="7"/>
        <end position="25"/>
    </location>
</feature>
<keyword evidence="1" id="KW-0812">Transmembrane</keyword>
<dbReference type="InterPro" id="IPR014509">
    <property type="entry name" value="YjdF-like"/>
</dbReference>
<dbReference type="PATRIC" id="fig|540747.5.peg.4992"/>
<dbReference type="Proteomes" id="UP000325785">
    <property type="component" value="Chromosome"/>
</dbReference>
<dbReference type="KEGG" id="rid:RIdsm_03049"/>
<dbReference type="OrthoDB" id="4966203at2"/>
<feature type="transmembrane region" description="Helical" evidence="1">
    <location>
        <begin position="31"/>
        <end position="48"/>
    </location>
</feature>
<dbReference type="EMBL" id="LAXI01000005">
    <property type="protein sequence ID" value="KRS17946.1"/>
    <property type="molecule type" value="Genomic_DNA"/>
</dbReference>
<dbReference type="AlphaFoldDB" id="A0A0T5PA81"/>
<sequence length="212" mass="23660">MFADQTWLARAIWLALAGVVLFALAELRWELAFVALGTLALSLAPVVVARWTEIHVPPSFIAALVIFVGATLFLGEVYDFYERFWWWDMVMHGASAVGFGLIGFVLVFMMFQGDRYAAPPIAVAFFAFCFGITIGTAWEIFEFFMDQAFGFNMQKSGLMDTMGDLIVDAVGAFIGAATGFGYLKGQARGGLAVLIDEFVTRNPRYFRRLRRK</sequence>
<evidence type="ECO:0000313" key="2">
    <source>
        <dbReference type="EMBL" id="KRS17946.1"/>
    </source>
</evidence>
<organism evidence="2 4">
    <name type="scientific">Roseovarius indicus</name>
    <dbReference type="NCBI Taxonomy" id="540747"/>
    <lineage>
        <taxon>Bacteria</taxon>
        <taxon>Pseudomonadati</taxon>
        <taxon>Pseudomonadota</taxon>
        <taxon>Alphaproteobacteria</taxon>
        <taxon>Rhodobacterales</taxon>
        <taxon>Roseobacteraceae</taxon>
        <taxon>Roseovarius</taxon>
    </lineage>
</organism>
<evidence type="ECO:0000313" key="3">
    <source>
        <dbReference type="EMBL" id="QEW27237.1"/>
    </source>
</evidence>
<evidence type="ECO:0000313" key="4">
    <source>
        <dbReference type="Proteomes" id="UP000051401"/>
    </source>
</evidence>
<keyword evidence="1" id="KW-0472">Membrane</keyword>
<feature type="transmembrane region" description="Helical" evidence="1">
    <location>
        <begin position="165"/>
        <end position="183"/>
    </location>
</feature>